<gene>
    <name evidence="2" type="ORF">F2Q68_00001888</name>
</gene>
<proteinExistence type="predicted"/>
<dbReference type="PANTHER" id="PTHR47937:SF7">
    <property type="entry name" value="EXPORTIN-2 CENTRAL DOMAIN-CONTAINING PROTEIN"/>
    <property type="match status" value="1"/>
</dbReference>
<evidence type="ECO:0000313" key="2">
    <source>
        <dbReference type="EMBL" id="KAF2580596.1"/>
    </source>
</evidence>
<dbReference type="InterPro" id="IPR002885">
    <property type="entry name" value="PPR_rpt"/>
</dbReference>
<dbReference type="EMBL" id="QGKW02001660">
    <property type="protein sequence ID" value="KAF2580596.1"/>
    <property type="molecule type" value="Genomic_DNA"/>
</dbReference>
<keyword evidence="1" id="KW-0677">Repeat</keyword>
<dbReference type="Gene3D" id="1.25.40.10">
    <property type="entry name" value="Tetratricopeptide repeat domain"/>
    <property type="match status" value="1"/>
</dbReference>
<organism evidence="2 3">
    <name type="scientific">Brassica cretica</name>
    <name type="common">Mustard</name>
    <dbReference type="NCBI Taxonomy" id="69181"/>
    <lineage>
        <taxon>Eukaryota</taxon>
        <taxon>Viridiplantae</taxon>
        <taxon>Streptophyta</taxon>
        <taxon>Embryophyta</taxon>
        <taxon>Tracheophyta</taxon>
        <taxon>Spermatophyta</taxon>
        <taxon>Magnoliopsida</taxon>
        <taxon>eudicotyledons</taxon>
        <taxon>Gunneridae</taxon>
        <taxon>Pentapetalae</taxon>
        <taxon>rosids</taxon>
        <taxon>malvids</taxon>
        <taxon>Brassicales</taxon>
        <taxon>Brassicaceae</taxon>
        <taxon>Brassiceae</taxon>
        <taxon>Brassica</taxon>
    </lineage>
</organism>
<dbReference type="InterPro" id="IPR052308">
    <property type="entry name" value="PPR_domain-containing"/>
</dbReference>
<dbReference type="PANTHER" id="PTHR47937">
    <property type="entry name" value="PLASTID TRANSCRIPTIONALLY ACTIVE CHROMOSOME 2-LIKE PROTEIN"/>
    <property type="match status" value="1"/>
</dbReference>
<dbReference type="Pfam" id="PF13041">
    <property type="entry name" value="PPR_2"/>
    <property type="match status" value="1"/>
</dbReference>
<comment type="caution">
    <text evidence="2">The sequence shown here is derived from an EMBL/GenBank/DDBJ whole genome shotgun (WGS) entry which is preliminary data.</text>
</comment>
<dbReference type="AlphaFoldDB" id="A0A8S9JGU2"/>
<dbReference type="InterPro" id="IPR011990">
    <property type="entry name" value="TPR-like_helical_dom_sf"/>
</dbReference>
<name>A0A8S9JGU2_BRACR</name>
<evidence type="ECO:0000256" key="1">
    <source>
        <dbReference type="ARBA" id="ARBA00022737"/>
    </source>
</evidence>
<reference evidence="2" key="1">
    <citation type="submission" date="2019-12" db="EMBL/GenBank/DDBJ databases">
        <title>Genome sequencing and annotation of Brassica cretica.</title>
        <authorList>
            <person name="Studholme D.J."/>
            <person name="Sarris P.F."/>
        </authorList>
    </citation>
    <scope>NUCLEOTIDE SEQUENCE</scope>
    <source>
        <strain evidence="2">PFS-001/15</strain>
        <tissue evidence="2">Leaf</tissue>
    </source>
</reference>
<evidence type="ECO:0008006" key="4">
    <source>
        <dbReference type="Google" id="ProtNLM"/>
    </source>
</evidence>
<accession>A0A8S9JGU2</accession>
<sequence>MLCFGQEVLFAKPCDQLSSVNTCKRVGNTVNDSQLCYRNIISRFCEQGMLSEAGAFFEDMCSKQFIIPDIPTYRIFLDAYANGSRFDDAERMANLTVDANLKCIAKFCPLD</sequence>
<evidence type="ECO:0000313" key="3">
    <source>
        <dbReference type="Proteomes" id="UP000712281"/>
    </source>
</evidence>
<dbReference type="NCBIfam" id="TIGR00756">
    <property type="entry name" value="PPR"/>
    <property type="match status" value="1"/>
</dbReference>
<dbReference type="Proteomes" id="UP000712281">
    <property type="component" value="Unassembled WGS sequence"/>
</dbReference>
<protein>
    <recommendedName>
        <fullName evidence="4">Pentacotripeptide-repeat region of PRORP domain-containing protein</fullName>
    </recommendedName>
</protein>